<dbReference type="InterPro" id="IPR005673">
    <property type="entry name" value="ABC_phos-bd_PstS"/>
</dbReference>
<feature type="domain" description="PBP" evidence="5">
    <location>
        <begin position="34"/>
        <end position="337"/>
    </location>
</feature>
<dbReference type="RefSeq" id="WP_192819317.1">
    <property type="nucleotide sequence ID" value="NZ_CP062310.1"/>
</dbReference>
<dbReference type="Pfam" id="PF12849">
    <property type="entry name" value="PBP_like_2"/>
    <property type="match status" value="1"/>
</dbReference>
<dbReference type="AlphaFoldDB" id="A0A7L9FKK7"/>
<protein>
    <recommendedName>
        <fullName evidence="4">Phosphate-binding protein</fullName>
    </recommendedName>
</protein>
<dbReference type="CDD" id="cd13565">
    <property type="entry name" value="PBP2_PstS"/>
    <property type="match status" value="1"/>
</dbReference>
<evidence type="ECO:0000256" key="1">
    <source>
        <dbReference type="ARBA" id="ARBA00008725"/>
    </source>
</evidence>
<organism evidence="6 7">
    <name type="scientific">Infirmifilum lucidum</name>
    <dbReference type="NCBI Taxonomy" id="2776706"/>
    <lineage>
        <taxon>Archaea</taxon>
        <taxon>Thermoproteota</taxon>
        <taxon>Thermoprotei</taxon>
        <taxon>Thermofilales</taxon>
        <taxon>Thermofilaceae</taxon>
        <taxon>Infirmifilum</taxon>
    </lineage>
</organism>
<dbReference type="KEGG" id="thel:IG193_02465"/>
<dbReference type="EMBL" id="CP062310">
    <property type="protein sequence ID" value="QOJ79345.1"/>
    <property type="molecule type" value="Genomic_DNA"/>
</dbReference>
<dbReference type="PANTHER" id="PTHR42996:SF1">
    <property type="entry name" value="PHOSPHATE-BINDING PROTEIN PSTS"/>
    <property type="match status" value="1"/>
</dbReference>
<dbReference type="Proteomes" id="UP000594121">
    <property type="component" value="Chromosome"/>
</dbReference>
<dbReference type="InParanoid" id="A0A7L9FKK7"/>
<dbReference type="PIRSF" id="PIRSF002756">
    <property type="entry name" value="PstS"/>
    <property type="match status" value="1"/>
</dbReference>
<evidence type="ECO:0000256" key="3">
    <source>
        <dbReference type="ARBA" id="ARBA00022592"/>
    </source>
</evidence>
<evidence type="ECO:0000259" key="5">
    <source>
        <dbReference type="Pfam" id="PF12849"/>
    </source>
</evidence>
<evidence type="ECO:0000313" key="7">
    <source>
        <dbReference type="Proteomes" id="UP000594121"/>
    </source>
</evidence>
<sequence length="370" mass="40172">MRATSSMWKVLLFTVVLAVAALSLYLLLSWGSGAKQPVLLTGSGATFPQEQVNKWVIAFSRKYPGIKIEYAGGGSGKGLSDFLQGVVDFACSDVPLKTDDWERAKSLYGKVYQLPWVAGGIAIIYNVPEAGNVTLRLTQNVLVDILLGRIEHWDDPRIADLNPSVKLPHAKIIFVHRSDASGTTYVFTRFLSKISAEWRDRIGSGLTVQWPLDRIGRGIGAQGNPGVAQTVRNTPYSLGYVELAYARGLGVFALENAVGEFVTPSLESVLRAVESASVSFDPSGDVSSVDILDKTLNVRVSGAYPIVSVSYVIVKFRDAYPPEKAEALSLFLKWVFTEGQERVNIAEGYAPIGKVFRDVGIAVAESLAKP</sequence>
<dbReference type="GO" id="GO:0042301">
    <property type="term" value="F:phosphate ion binding"/>
    <property type="evidence" value="ECO:0007669"/>
    <property type="project" value="InterPro"/>
</dbReference>
<evidence type="ECO:0000256" key="2">
    <source>
        <dbReference type="ARBA" id="ARBA00022448"/>
    </source>
</evidence>
<dbReference type="SUPFAM" id="SSF53850">
    <property type="entry name" value="Periplasmic binding protein-like II"/>
    <property type="match status" value="1"/>
</dbReference>
<comment type="similarity">
    <text evidence="1 4">Belongs to the PstS family.</text>
</comment>
<evidence type="ECO:0000256" key="4">
    <source>
        <dbReference type="PIRNR" id="PIRNR002756"/>
    </source>
</evidence>
<gene>
    <name evidence="6" type="primary">pstS</name>
    <name evidence="6" type="ORF">IG193_02465</name>
</gene>
<dbReference type="GeneID" id="59148723"/>
<dbReference type="Gene3D" id="3.40.190.10">
    <property type="entry name" value="Periplasmic binding protein-like II"/>
    <property type="match status" value="2"/>
</dbReference>
<accession>A0A7L9FKK7</accession>
<keyword evidence="2 4" id="KW-0813">Transport</keyword>
<dbReference type="PANTHER" id="PTHR42996">
    <property type="entry name" value="PHOSPHATE-BINDING PROTEIN PSTS"/>
    <property type="match status" value="1"/>
</dbReference>
<keyword evidence="7" id="KW-1185">Reference proteome</keyword>
<dbReference type="GO" id="GO:0035435">
    <property type="term" value="P:phosphate ion transmembrane transport"/>
    <property type="evidence" value="ECO:0007669"/>
    <property type="project" value="InterPro"/>
</dbReference>
<dbReference type="NCBIfam" id="TIGR00975">
    <property type="entry name" value="3a0107s03"/>
    <property type="match status" value="1"/>
</dbReference>
<dbReference type="InterPro" id="IPR024370">
    <property type="entry name" value="PBP_domain"/>
</dbReference>
<dbReference type="GO" id="GO:0043190">
    <property type="term" value="C:ATP-binding cassette (ABC) transporter complex"/>
    <property type="evidence" value="ECO:0007669"/>
    <property type="project" value="InterPro"/>
</dbReference>
<keyword evidence="3 4" id="KW-0592">Phosphate transport</keyword>
<reference evidence="6 7" key="1">
    <citation type="submission" date="2020-10" db="EMBL/GenBank/DDBJ databases">
        <title>Thermofilum lucidum 3507LT sp. nov. a novel member of Thermofilaceae family isolated from Chile hot spring, and proposal of description order Thermofilales.</title>
        <authorList>
            <person name="Zayulina K.S."/>
            <person name="Elcheninov A.G."/>
            <person name="Toshchakov S.V."/>
            <person name="Kublanov I.V."/>
        </authorList>
    </citation>
    <scope>NUCLEOTIDE SEQUENCE [LARGE SCALE GENOMIC DNA]</scope>
    <source>
        <strain evidence="6 7">3507LT</strain>
    </source>
</reference>
<dbReference type="FunCoup" id="A0A7L9FKK7">
    <property type="interactions" value="21"/>
</dbReference>
<dbReference type="InterPro" id="IPR050962">
    <property type="entry name" value="Phosphate-bind_PstS"/>
</dbReference>
<proteinExistence type="inferred from homology"/>
<evidence type="ECO:0000313" key="6">
    <source>
        <dbReference type="EMBL" id="QOJ79345.1"/>
    </source>
</evidence>
<name>A0A7L9FKK7_9CREN</name>